<dbReference type="STRING" id="471704.A0A151IZX0"/>
<gene>
    <name evidence="1" type="ORF">ALC57_13196</name>
</gene>
<sequence length="188" mass="22995">MQRNGGQEEHVKERIAKAVAMMGQVWGIRGWKEREAVERLQERYLRWVLGVERGTPRYMIREELQREKLKKAGKRAWAFEERLGELARLCWEESRGKMRGEGENLEGWMRERGQFFEDRGVELERWVWEELGERSRELQRMERWEKIRVTKYNMWYGWVKGEEVPEYLKKGWGRGDREGWLDLDWGMR</sequence>
<name>A0A151IZX0_9HYME</name>
<reference evidence="1 2" key="1">
    <citation type="submission" date="2015-09" db="EMBL/GenBank/DDBJ databases">
        <title>Trachymyrmex cornetzi WGS genome.</title>
        <authorList>
            <person name="Nygaard S."/>
            <person name="Hu H."/>
            <person name="Boomsma J."/>
            <person name="Zhang G."/>
        </authorList>
    </citation>
    <scope>NUCLEOTIDE SEQUENCE [LARGE SCALE GENOMIC DNA]</scope>
    <source>
        <strain evidence="1">Tcor2-1</strain>
        <tissue evidence="1">Whole body</tissue>
    </source>
</reference>
<dbReference type="Proteomes" id="UP000078492">
    <property type="component" value="Unassembled WGS sequence"/>
</dbReference>
<proteinExistence type="predicted"/>
<evidence type="ECO:0000313" key="2">
    <source>
        <dbReference type="Proteomes" id="UP000078492"/>
    </source>
</evidence>
<protein>
    <submittedName>
        <fullName evidence="1">Uncharacterized protein</fullName>
    </submittedName>
</protein>
<dbReference type="EMBL" id="KQ980677">
    <property type="protein sequence ID" value="KYN14584.1"/>
    <property type="molecule type" value="Genomic_DNA"/>
</dbReference>
<dbReference type="AlphaFoldDB" id="A0A151IZX0"/>
<evidence type="ECO:0000313" key="1">
    <source>
        <dbReference type="EMBL" id="KYN14584.1"/>
    </source>
</evidence>
<organism evidence="1 2">
    <name type="scientific">Trachymyrmex cornetzi</name>
    <dbReference type="NCBI Taxonomy" id="471704"/>
    <lineage>
        <taxon>Eukaryota</taxon>
        <taxon>Metazoa</taxon>
        <taxon>Ecdysozoa</taxon>
        <taxon>Arthropoda</taxon>
        <taxon>Hexapoda</taxon>
        <taxon>Insecta</taxon>
        <taxon>Pterygota</taxon>
        <taxon>Neoptera</taxon>
        <taxon>Endopterygota</taxon>
        <taxon>Hymenoptera</taxon>
        <taxon>Apocrita</taxon>
        <taxon>Aculeata</taxon>
        <taxon>Formicoidea</taxon>
        <taxon>Formicidae</taxon>
        <taxon>Myrmicinae</taxon>
        <taxon>Trachymyrmex</taxon>
    </lineage>
</organism>
<keyword evidence="2" id="KW-1185">Reference proteome</keyword>
<accession>A0A151IZX0</accession>